<dbReference type="InterPro" id="IPR011045">
    <property type="entry name" value="N2O_reductase_N"/>
</dbReference>
<accession>A0A221W4U3</accession>
<dbReference type="SUPFAM" id="SSF50974">
    <property type="entry name" value="Nitrous oxide reductase, N-terminal domain"/>
    <property type="match status" value="1"/>
</dbReference>
<reference evidence="1 2" key="1">
    <citation type="submission" date="2017-07" db="EMBL/GenBank/DDBJ databases">
        <title>Complete genome sequence of Actinoalloteichus hoggarensis DSM 45943, type strain of Actinoalloteichus hoggarensis.</title>
        <authorList>
            <person name="Ruckert C."/>
            <person name="Nouioui I."/>
            <person name="Willmese J."/>
            <person name="van Wezel G."/>
            <person name="Klenk H.-P."/>
            <person name="Kalinowski J."/>
            <person name="Zotchev S.B."/>
        </authorList>
    </citation>
    <scope>NUCLEOTIDE SEQUENCE [LARGE SCALE GENOMIC DNA]</scope>
    <source>
        <strain evidence="1 2">DSM 45943</strain>
    </source>
</reference>
<keyword evidence="2" id="KW-1185">Reference proteome</keyword>
<name>A0A221W4U3_9PSEU</name>
<evidence type="ECO:0000313" key="1">
    <source>
        <dbReference type="EMBL" id="ASO20733.1"/>
    </source>
</evidence>
<protein>
    <submittedName>
        <fullName evidence="1">Uncharacterized protein</fullName>
    </submittedName>
</protein>
<organism evidence="1 2">
    <name type="scientific">Actinoalloteichus hoggarensis</name>
    <dbReference type="NCBI Taxonomy" id="1470176"/>
    <lineage>
        <taxon>Bacteria</taxon>
        <taxon>Bacillati</taxon>
        <taxon>Actinomycetota</taxon>
        <taxon>Actinomycetes</taxon>
        <taxon>Pseudonocardiales</taxon>
        <taxon>Pseudonocardiaceae</taxon>
        <taxon>Actinoalloteichus</taxon>
    </lineage>
</organism>
<gene>
    <name evidence="1" type="ORF">AHOG_15535</name>
</gene>
<evidence type="ECO:0000313" key="2">
    <source>
        <dbReference type="Proteomes" id="UP000204221"/>
    </source>
</evidence>
<dbReference type="EMBL" id="CP022521">
    <property type="protein sequence ID" value="ASO20733.1"/>
    <property type="molecule type" value="Genomic_DNA"/>
</dbReference>
<dbReference type="AlphaFoldDB" id="A0A221W4U3"/>
<dbReference type="KEGG" id="ahg:AHOG_15535"/>
<sequence length="71" mass="7603">MRPEGEAPPSRLAAAGLPTPVSRRWSVQRLNRPNRLWGSNGVAFGPDGRLYVAQFLAGQVSAVDVASVTSR</sequence>
<proteinExistence type="predicted"/>
<dbReference type="Proteomes" id="UP000204221">
    <property type="component" value="Chromosome"/>
</dbReference>
<dbReference type="RefSeq" id="WP_245856254.1">
    <property type="nucleotide sequence ID" value="NZ_CP022521.1"/>
</dbReference>